<sequence length="99" mass="11526">MPAKNLLMFLLLLLSLNSVHTIGMDMPRERFLMQQRRKDLGSRPPRCVNKCLSCRPCMATLVVSPRHETKLLKPSTHVQDDTYYLLSWKCTCGDRFFQP</sequence>
<evidence type="ECO:0000313" key="2">
    <source>
        <dbReference type="Proteomes" id="UP000827976"/>
    </source>
</evidence>
<dbReference type="EMBL" id="CM037015">
    <property type="protein sequence ID" value="KAH7681664.1"/>
    <property type="molecule type" value="Genomic_DNA"/>
</dbReference>
<name>A0ACB7W1X8_DIOAL</name>
<reference evidence="2" key="1">
    <citation type="journal article" date="2022" name="Nat. Commun.">
        <title>Chromosome evolution and the genetic basis of agronomically important traits in greater yam.</title>
        <authorList>
            <person name="Bredeson J.V."/>
            <person name="Lyons J.B."/>
            <person name="Oniyinde I.O."/>
            <person name="Okereke N.R."/>
            <person name="Kolade O."/>
            <person name="Nnabue I."/>
            <person name="Nwadili C.O."/>
            <person name="Hribova E."/>
            <person name="Parker M."/>
            <person name="Nwogha J."/>
            <person name="Shu S."/>
            <person name="Carlson J."/>
            <person name="Kariba R."/>
            <person name="Muthemba S."/>
            <person name="Knop K."/>
            <person name="Barton G.J."/>
            <person name="Sherwood A.V."/>
            <person name="Lopez-Montes A."/>
            <person name="Asiedu R."/>
            <person name="Jamnadass R."/>
            <person name="Muchugi A."/>
            <person name="Goodstein D."/>
            <person name="Egesi C.N."/>
            <person name="Featherston J."/>
            <person name="Asfaw A."/>
            <person name="Simpson G.G."/>
            <person name="Dolezel J."/>
            <person name="Hendre P.S."/>
            <person name="Van Deynze A."/>
            <person name="Kumar P.L."/>
            <person name="Obidiegwu J.E."/>
            <person name="Bhattacharjee R."/>
            <person name="Rokhsar D.S."/>
        </authorList>
    </citation>
    <scope>NUCLEOTIDE SEQUENCE [LARGE SCALE GENOMIC DNA]</scope>
    <source>
        <strain evidence="2">cv. TDa95/00328</strain>
    </source>
</reference>
<protein>
    <submittedName>
        <fullName evidence="1">Uncharacterized protein</fullName>
    </submittedName>
</protein>
<comment type="caution">
    <text evidence="1">The sequence shown here is derived from an EMBL/GenBank/DDBJ whole genome shotgun (WGS) entry which is preliminary data.</text>
</comment>
<gene>
    <name evidence="1" type="ORF">IHE45_05G071800</name>
</gene>
<evidence type="ECO:0000313" key="1">
    <source>
        <dbReference type="EMBL" id="KAH7681664.1"/>
    </source>
</evidence>
<accession>A0ACB7W1X8</accession>
<organism evidence="1 2">
    <name type="scientific">Dioscorea alata</name>
    <name type="common">Purple yam</name>
    <dbReference type="NCBI Taxonomy" id="55571"/>
    <lineage>
        <taxon>Eukaryota</taxon>
        <taxon>Viridiplantae</taxon>
        <taxon>Streptophyta</taxon>
        <taxon>Embryophyta</taxon>
        <taxon>Tracheophyta</taxon>
        <taxon>Spermatophyta</taxon>
        <taxon>Magnoliopsida</taxon>
        <taxon>Liliopsida</taxon>
        <taxon>Dioscoreales</taxon>
        <taxon>Dioscoreaceae</taxon>
        <taxon>Dioscorea</taxon>
    </lineage>
</organism>
<dbReference type="Proteomes" id="UP000827976">
    <property type="component" value="Chromosome 5"/>
</dbReference>
<keyword evidence="2" id="KW-1185">Reference proteome</keyword>
<proteinExistence type="predicted"/>